<dbReference type="InterPro" id="IPR045540">
    <property type="entry name" value="YegS/DAGK_C"/>
</dbReference>
<dbReference type="Pfam" id="PF00781">
    <property type="entry name" value="DAGK_cat"/>
    <property type="match status" value="1"/>
</dbReference>
<evidence type="ECO:0000256" key="7">
    <source>
        <dbReference type="ARBA" id="ARBA00023209"/>
    </source>
</evidence>
<protein>
    <submittedName>
        <fullName evidence="10">Diacylglycerol kinase</fullName>
    </submittedName>
</protein>
<keyword evidence="7" id="KW-0594">Phospholipid biosynthesis</keyword>
<evidence type="ECO:0000313" key="10">
    <source>
        <dbReference type="EMBL" id="THG34938.1"/>
    </source>
</evidence>
<dbReference type="Gene3D" id="2.60.200.40">
    <property type="match status" value="1"/>
</dbReference>
<dbReference type="RefSeq" id="WP_136421857.1">
    <property type="nucleotide sequence ID" value="NZ_SSSN01000003.1"/>
</dbReference>
<evidence type="ECO:0000256" key="2">
    <source>
        <dbReference type="ARBA" id="ARBA00005983"/>
    </source>
</evidence>
<comment type="cofactor">
    <cofactor evidence="1">
        <name>Mg(2+)</name>
        <dbReference type="ChEBI" id="CHEBI:18420"/>
    </cofactor>
</comment>
<dbReference type="GO" id="GO:0004143">
    <property type="term" value="F:ATP-dependent diacylglycerol kinase activity"/>
    <property type="evidence" value="ECO:0007669"/>
    <property type="project" value="TreeGrafter"/>
</dbReference>
<evidence type="ECO:0000313" key="11">
    <source>
        <dbReference type="Proteomes" id="UP000307380"/>
    </source>
</evidence>
<evidence type="ECO:0000256" key="5">
    <source>
        <dbReference type="ARBA" id="ARBA00022777"/>
    </source>
</evidence>
<dbReference type="GO" id="GO:0005524">
    <property type="term" value="F:ATP binding"/>
    <property type="evidence" value="ECO:0007669"/>
    <property type="project" value="UniProtKB-KW"/>
</dbReference>
<dbReference type="PROSITE" id="PS50146">
    <property type="entry name" value="DAGK"/>
    <property type="match status" value="1"/>
</dbReference>
<evidence type="ECO:0000256" key="4">
    <source>
        <dbReference type="ARBA" id="ARBA00022741"/>
    </source>
</evidence>
<dbReference type="Pfam" id="PF19279">
    <property type="entry name" value="YegS_C"/>
    <property type="match status" value="1"/>
</dbReference>
<dbReference type="InterPro" id="IPR001206">
    <property type="entry name" value="Diacylglycerol_kinase_cat_dom"/>
</dbReference>
<dbReference type="AlphaFoldDB" id="A0A4S4FX10"/>
<keyword evidence="5 10" id="KW-0418">Kinase</keyword>
<dbReference type="SUPFAM" id="SSF111331">
    <property type="entry name" value="NAD kinase/diacylglycerol kinase-like"/>
    <property type="match status" value="1"/>
</dbReference>
<reference evidence="10 11" key="1">
    <citation type="submission" date="2019-04" db="EMBL/GenBank/DDBJ databases">
        <authorList>
            <person name="Jiang L."/>
        </authorList>
    </citation>
    <scope>NUCLEOTIDE SEQUENCE [LARGE SCALE GENOMIC DNA]</scope>
    <source>
        <strain evidence="10 11">YIM 131861</strain>
    </source>
</reference>
<dbReference type="Gene3D" id="3.40.50.10330">
    <property type="entry name" value="Probable inorganic polyphosphate/atp-NAD kinase, domain 1"/>
    <property type="match status" value="1"/>
</dbReference>
<keyword evidence="11" id="KW-1185">Reference proteome</keyword>
<keyword evidence="6" id="KW-0067">ATP-binding</keyword>
<dbReference type="EMBL" id="SSSN01000003">
    <property type="protein sequence ID" value="THG34938.1"/>
    <property type="molecule type" value="Genomic_DNA"/>
</dbReference>
<dbReference type="InterPro" id="IPR050187">
    <property type="entry name" value="Lipid_Phosphate_FormReg"/>
</dbReference>
<evidence type="ECO:0000256" key="8">
    <source>
        <dbReference type="ARBA" id="ARBA00023264"/>
    </source>
</evidence>
<keyword evidence="4" id="KW-0547">Nucleotide-binding</keyword>
<dbReference type="Proteomes" id="UP000307380">
    <property type="component" value="Unassembled WGS sequence"/>
</dbReference>
<dbReference type="PANTHER" id="PTHR12358:SF106">
    <property type="entry name" value="LIPID KINASE YEGS"/>
    <property type="match status" value="1"/>
</dbReference>
<comment type="caution">
    <text evidence="10">The sequence shown here is derived from an EMBL/GenBank/DDBJ whole genome shotgun (WGS) entry which is preliminary data.</text>
</comment>
<keyword evidence="8" id="KW-1208">Phospholipid metabolism</keyword>
<dbReference type="SMART" id="SM00046">
    <property type="entry name" value="DAGKc"/>
    <property type="match status" value="1"/>
</dbReference>
<keyword evidence="7" id="KW-0444">Lipid biosynthesis</keyword>
<dbReference type="GO" id="GO:0008654">
    <property type="term" value="P:phospholipid biosynthetic process"/>
    <property type="evidence" value="ECO:0007669"/>
    <property type="project" value="UniProtKB-KW"/>
</dbReference>
<keyword evidence="3" id="KW-0808">Transferase</keyword>
<evidence type="ECO:0000259" key="9">
    <source>
        <dbReference type="PROSITE" id="PS50146"/>
    </source>
</evidence>
<organism evidence="10 11">
    <name type="scientific">Orlajensenia flava</name>
    <dbReference type="NCBI Taxonomy" id="2565934"/>
    <lineage>
        <taxon>Bacteria</taxon>
        <taxon>Bacillati</taxon>
        <taxon>Actinomycetota</taxon>
        <taxon>Actinomycetes</taxon>
        <taxon>Micrococcales</taxon>
        <taxon>Microbacteriaceae</taxon>
        <taxon>Orlajensenia</taxon>
    </lineage>
</organism>
<proteinExistence type="inferred from homology"/>
<evidence type="ECO:0000256" key="3">
    <source>
        <dbReference type="ARBA" id="ARBA00022679"/>
    </source>
</evidence>
<dbReference type="InterPro" id="IPR016064">
    <property type="entry name" value="NAD/diacylglycerol_kinase_sf"/>
</dbReference>
<name>A0A4S4FX10_9MICO</name>
<sequence>MTAADHHRATVAINPNASFGRNRDVGPRVVEAIQRAGHTVAMLREANYELLRREVEHAVTAGTDALVVVGGDGMVSLGTNLVAGTDIPLGIVAAGTGNDMARGLGLPIGDTDAATRAVVDALTREPRVIDAARVKHGELTTWYAAVLSAGFDAVVNERANLMTRPRGASRYIIALLRELVTLSAVQYRMVIDGVPREVEGMLVSVANNTSLGGGMTVAPGALLDDGLLDVFIVHRISRIEFLRVFPRVFRGTHTTHPAVEFVRARSVEIDADDSIVAYADGERVGPLPIRVDVVPGALKVLV</sequence>
<evidence type="ECO:0000256" key="6">
    <source>
        <dbReference type="ARBA" id="ARBA00022840"/>
    </source>
</evidence>
<comment type="similarity">
    <text evidence="2">Belongs to the diacylglycerol/lipid kinase family.</text>
</comment>
<dbReference type="OrthoDB" id="142078at2"/>
<gene>
    <name evidence="10" type="ORF">E6C70_02310</name>
</gene>
<keyword evidence="7" id="KW-0443">Lipid metabolism</keyword>
<feature type="domain" description="DAGKc" evidence="9">
    <location>
        <begin position="4"/>
        <end position="138"/>
    </location>
</feature>
<evidence type="ECO:0000256" key="1">
    <source>
        <dbReference type="ARBA" id="ARBA00001946"/>
    </source>
</evidence>
<dbReference type="PANTHER" id="PTHR12358">
    <property type="entry name" value="SPHINGOSINE KINASE"/>
    <property type="match status" value="1"/>
</dbReference>
<dbReference type="InterPro" id="IPR017438">
    <property type="entry name" value="ATP-NAD_kinase_N"/>
</dbReference>
<accession>A0A4S4FX10</accession>
<dbReference type="GO" id="GO:0005886">
    <property type="term" value="C:plasma membrane"/>
    <property type="evidence" value="ECO:0007669"/>
    <property type="project" value="TreeGrafter"/>
</dbReference>